<sequence>MDKWVELGVAWLPFLLLIGAWLWFSRRNGMQARGSSGATLIELYEQQVAETRRMNGLLERIALSMEKREPPRGSA</sequence>
<dbReference type="RefSeq" id="WP_145639408.1">
    <property type="nucleotide sequence ID" value="NZ_CP088014.1"/>
</dbReference>
<name>A0A562KWP8_9BRAD</name>
<protein>
    <recommendedName>
        <fullName evidence="4">Phage shock protein B</fullName>
    </recommendedName>
</protein>
<feature type="transmembrane region" description="Helical" evidence="1">
    <location>
        <begin position="6"/>
        <end position="24"/>
    </location>
</feature>
<keyword evidence="1" id="KW-0812">Transmembrane</keyword>
<evidence type="ECO:0000313" key="3">
    <source>
        <dbReference type="Proteomes" id="UP000317176"/>
    </source>
</evidence>
<evidence type="ECO:0000256" key="1">
    <source>
        <dbReference type="SAM" id="Phobius"/>
    </source>
</evidence>
<keyword evidence="1" id="KW-0472">Membrane</keyword>
<evidence type="ECO:0008006" key="4">
    <source>
        <dbReference type="Google" id="ProtNLM"/>
    </source>
</evidence>
<keyword evidence="1" id="KW-1133">Transmembrane helix</keyword>
<dbReference type="Proteomes" id="UP000317176">
    <property type="component" value="Unassembled WGS sequence"/>
</dbReference>
<keyword evidence="3" id="KW-1185">Reference proteome</keyword>
<comment type="caution">
    <text evidence="2">The sequence shown here is derived from an EMBL/GenBank/DDBJ whole genome shotgun (WGS) entry which is preliminary data.</text>
</comment>
<gene>
    <name evidence="2" type="ORF">IQ17_05094</name>
</gene>
<proteinExistence type="predicted"/>
<evidence type="ECO:0000313" key="2">
    <source>
        <dbReference type="EMBL" id="TWH99794.1"/>
    </source>
</evidence>
<reference evidence="2 3" key="1">
    <citation type="journal article" date="2015" name="Stand. Genomic Sci.">
        <title>Genomic Encyclopedia of Bacterial and Archaeal Type Strains, Phase III: the genomes of soil and plant-associated and newly described type strains.</title>
        <authorList>
            <person name="Whitman W.B."/>
            <person name="Woyke T."/>
            <person name="Klenk H.P."/>
            <person name="Zhou Y."/>
            <person name="Lilburn T.G."/>
            <person name="Beck B.J."/>
            <person name="De Vos P."/>
            <person name="Vandamme P."/>
            <person name="Eisen J.A."/>
            <person name="Garrity G."/>
            <person name="Hugenholtz P."/>
            <person name="Kyrpides N.C."/>
        </authorList>
    </citation>
    <scope>NUCLEOTIDE SEQUENCE [LARGE SCALE GENOMIC DNA]</scope>
    <source>
        <strain evidence="2 3">CGMCC 1.10947</strain>
    </source>
</reference>
<dbReference type="OrthoDB" id="8243412at2"/>
<dbReference type="EMBL" id="VLKL01000016">
    <property type="protein sequence ID" value="TWH99794.1"/>
    <property type="molecule type" value="Genomic_DNA"/>
</dbReference>
<accession>A0A562KWP8</accession>
<dbReference type="AlphaFoldDB" id="A0A562KWP8"/>
<organism evidence="2 3">
    <name type="scientific">Bradyrhizobium daqingense</name>
    <dbReference type="NCBI Taxonomy" id="993502"/>
    <lineage>
        <taxon>Bacteria</taxon>
        <taxon>Pseudomonadati</taxon>
        <taxon>Pseudomonadota</taxon>
        <taxon>Alphaproteobacteria</taxon>
        <taxon>Hyphomicrobiales</taxon>
        <taxon>Nitrobacteraceae</taxon>
        <taxon>Bradyrhizobium</taxon>
    </lineage>
</organism>